<keyword evidence="1" id="KW-1133">Transmembrane helix</keyword>
<evidence type="ECO:0000256" key="1">
    <source>
        <dbReference type="SAM" id="Phobius"/>
    </source>
</evidence>
<name>E2NDW5_9BACE</name>
<proteinExistence type="predicted"/>
<reference evidence="2 3" key="2">
    <citation type="submission" date="2009-01" db="EMBL/GenBank/DDBJ databases">
        <title>Draft genome sequence of Bacteroides cellulosilyticus (DSM 14838).</title>
        <authorList>
            <person name="Sudarsanam P."/>
            <person name="Ley R."/>
            <person name="Guruge J."/>
            <person name="Turnbaugh P.J."/>
            <person name="Mahowald M."/>
            <person name="Liep D."/>
            <person name="Gordon J."/>
        </authorList>
    </citation>
    <scope>NUCLEOTIDE SEQUENCE [LARGE SCALE GENOMIC DNA]</scope>
    <source>
        <strain evidence="2 3">DSM 14838</strain>
    </source>
</reference>
<gene>
    <name evidence="2" type="ORF">BACCELL_02475</name>
</gene>
<dbReference type="Proteomes" id="UP000003711">
    <property type="component" value="Unassembled WGS sequence"/>
</dbReference>
<dbReference type="AlphaFoldDB" id="E2NDW5"/>
<evidence type="ECO:0000313" key="2">
    <source>
        <dbReference type="EMBL" id="EEF89897.1"/>
    </source>
</evidence>
<dbReference type="HOGENOM" id="CLU_3149243_0_0_10"/>
<protein>
    <submittedName>
        <fullName evidence="2">Uncharacterized protein</fullName>
    </submittedName>
</protein>
<reference evidence="2 3" key="1">
    <citation type="submission" date="2008-12" db="EMBL/GenBank/DDBJ databases">
        <authorList>
            <person name="Fulton L."/>
            <person name="Clifton S."/>
            <person name="Fulton B."/>
            <person name="Xu J."/>
            <person name="Minx P."/>
            <person name="Pepin K.H."/>
            <person name="Johnson M."/>
            <person name="Bhonagiri V."/>
            <person name="Nash W.E."/>
            <person name="Mardis E.R."/>
            <person name="Wilson R.K."/>
        </authorList>
    </citation>
    <scope>NUCLEOTIDE SEQUENCE [LARGE SCALE GENOMIC DNA]</scope>
    <source>
        <strain evidence="2 3">DSM 14838</strain>
    </source>
</reference>
<evidence type="ECO:0000313" key="3">
    <source>
        <dbReference type="Proteomes" id="UP000003711"/>
    </source>
</evidence>
<feature type="transmembrane region" description="Helical" evidence="1">
    <location>
        <begin position="21"/>
        <end position="40"/>
    </location>
</feature>
<accession>E2NDW5</accession>
<sequence>MAPATEFARKSRKKQLFPPYNMWRIYSFLAKMTFFATQFVKNENSLHP</sequence>
<comment type="caution">
    <text evidence="2">The sequence shown here is derived from an EMBL/GenBank/DDBJ whole genome shotgun (WGS) entry which is preliminary data.</text>
</comment>
<organism evidence="2 3">
    <name type="scientific">Bacteroides cellulosilyticus DSM 14838</name>
    <dbReference type="NCBI Taxonomy" id="537012"/>
    <lineage>
        <taxon>Bacteria</taxon>
        <taxon>Pseudomonadati</taxon>
        <taxon>Bacteroidota</taxon>
        <taxon>Bacteroidia</taxon>
        <taxon>Bacteroidales</taxon>
        <taxon>Bacteroidaceae</taxon>
        <taxon>Bacteroides</taxon>
    </lineage>
</organism>
<keyword evidence="1" id="KW-0472">Membrane</keyword>
<dbReference type="EMBL" id="ACCH01000178">
    <property type="protein sequence ID" value="EEF89897.1"/>
    <property type="molecule type" value="Genomic_DNA"/>
</dbReference>
<keyword evidence="1" id="KW-0812">Transmembrane</keyword>